<keyword evidence="1" id="KW-0805">Transcription regulation</keyword>
<dbReference type="EMBL" id="JBHSDL010000025">
    <property type="protein sequence ID" value="MFC4376285.1"/>
    <property type="molecule type" value="Genomic_DNA"/>
</dbReference>
<evidence type="ECO:0000256" key="3">
    <source>
        <dbReference type="ARBA" id="ARBA00023163"/>
    </source>
</evidence>
<protein>
    <submittedName>
        <fullName evidence="6">TetR/AcrR family transcriptional regulator</fullName>
    </submittedName>
</protein>
<organism evidence="6 7">
    <name type="scientific">Nocardia halotolerans</name>
    <dbReference type="NCBI Taxonomy" id="1755878"/>
    <lineage>
        <taxon>Bacteria</taxon>
        <taxon>Bacillati</taxon>
        <taxon>Actinomycetota</taxon>
        <taxon>Actinomycetes</taxon>
        <taxon>Mycobacteriales</taxon>
        <taxon>Nocardiaceae</taxon>
        <taxon>Nocardia</taxon>
    </lineage>
</organism>
<evidence type="ECO:0000256" key="4">
    <source>
        <dbReference type="PROSITE-ProRule" id="PRU00335"/>
    </source>
</evidence>
<dbReference type="PANTHER" id="PTHR47506:SF1">
    <property type="entry name" value="HTH-TYPE TRANSCRIPTIONAL REGULATOR YJDC"/>
    <property type="match status" value="1"/>
</dbReference>
<dbReference type="PANTHER" id="PTHR47506">
    <property type="entry name" value="TRANSCRIPTIONAL REGULATORY PROTEIN"/>
    <property type="match status" value="1"/>
</dbReference>
<feature type="domain" description="HTH tetR-type" evidence="5">
    <location>
        <begin position="11"/>
        <end position="71"/>
    </location>
</feature>
<reference evidence="7" key="1">
    <citation type="journal article" date="2019" name="Int. J. Syst. Evol. Microbiol.">
        <title>The Global Catalogue of Microorganisms (GCM) 10K type strain sequencing project: providing services to taxonomists for standard genome sequencing and annotation.</title>
        <authorList>
            <consortium name="The Broad Institute Genomics Platform"/>
            <consortium name="The Broad Institute Genome Sequencing Center for Infectious Disease"/>
            <person name="Wu L."/>
            <person name="Ma J."/>
        </authorList>
    </citation>
    <scope>NUCLEOTIDE SEQUENCE [LARGE SCALE GENOMIC DNA]</scope>
    <source>
        <strain evidence="7">IBRC-M 10490</strain>
    </source>
</reference>
<gene>
    <name evidence="6" type="ORF">ACFO5K_19490</name>
</gene>
<dbReference type="SUPFAM" id="SSF46689">
    <property type="entry name" value="Homeodomain-like"/>
    <property type="match status" value="1"/>
</dbReference>
<dbReference type="InterPro" id="IPR036271">
    <property type="entry name" value="Tet_transcr_reg_TetR-rel_C_sf"/>
</dbReference>
<evidence type="ECO:0000259" key="5">
    <source>
        <dbReference type="PROSITE" id="PS50977"/>
    </source>
</evidence>
<dbReference type="RefSeq" id="WP_378564744.1">
    <property type="nucleotide sequence ID" value="NZ_JBHSDL010000025.1"/>
</dbReference>
<dbReference type="Proteomes" id="UP001595844">
    <property type="component" value="Unassembled WGS sequence"/>
</dbReference>
<evidence type="ECO:0000313" key="6">
    <source>
        <dbReference type="EMBL" id="MFC4376285.1"/>
    </source>
</evidence>
<keyword evidence="7" id="KW-1185">Reference proteome</keyword>
<keyword evidence="2 4" id="KW-0238">DNA-binding</keyword>
<keyword evidence="3" id="KW-0804">Transcription</keyword>
<dbReference type="Pfam" id="PF16925">
    <property type="entry name" value="TetR_C_13"/>
    <property type="match status" value="1"/>
</dbReference>
<sequence length="205" mass="22188">MTQRPATIKGEATKARIVSAYAALIVSRGLAATTLDDIRAATGTSKSQLFHYFPGGKEELLMAVARFEADRAMDQMRARVPSLSSWAGWSQWREQLLGEYDRHGRDCPLGILIIEIDRASSGARALVTELTEQLQRMIQTGIENMQADGSVRADLDARRCARSLSAGIHGASALMLTTGSTAYLADVIDTAVEHLRSGIPLSADL</sequence>
<name>A0ABV8VNA8_9NOCA</name>
<dbReference type="InterPro" id="IPR001647">
    <property type="entry name" value="HTH_TetR"/>
</dbReference>
<dbReference type="InterPro" id="IPR009057">
    <property type="entry name" value="Homeodomain-like_sf"/>
</dbReference>
<dbReference type="Pfam" id="PF00440">
    <property type="entry name" value="TetR_N"/>
    <property type="match status" value="1"/>
</dbReference>
<dbReference type="SUPFAM" id="SSF48498">
    <property type="entry name" value="Tetracyclin repressor-like, C-terminal domain"/>
    <property type="match status" value="1"/>
</dbReference>
<dbReference type="PROSITE" id="PS50977">
    <property type="entry name" value="HTH_TETR_2"/>
    <property type="match status" value="1"/>
</dbReference>
<dbReference type="InterPro" id="IPR011075">
    <property type="entry name" value="TetR_C"/>
</dbReference>
<accession>A0ABV8VNA8</accession>
<feature type="DNA-binding region" description="H-T-H motif" evidence="4">
    <location>
        <begin position="34"/>
        <end position="53"/>
    </location>
</feature>
<evidence type="ECO:0000313" key="7">
    <source>
        <dbReference type="Proteomes" id="UP001595844"/>
    </source>
</evidence>
<comment type="caution">
    <text evidence="6">The sequence shown here is derived from an EMBL/GenBank/DDBJ whole genome shotgun (WGS) entry which is preliminary data.</text>
</comment>
<proteinExistence type="predicted"/>
<dbReference type="Gene3D" id="1.10.357.10">
    <property type="entry name" value="Tetracycline Repressor, domain 2"/>
    <property type="match status" value="1"/>
</dbReference>
<evidence type="ECO:0000256" key="2">
    <source>
        <dbReference type="ARBA" id="ARBA00023125"/>
    </source>
</evidence>
<evidence type="ECO:0000256" key="1">
    <source>
        <dbReference type="ARBA" id="ARBA00023015"/>
    </source>
</evidence>